<dbReference type="Proteomes" id="UP001177744">
    <property type="component" value="Unassembled WGS sequence"/>
</dbReference>
<feature type="compositionally biased region" description="Basic and acidic residues" evidence="1">
    <location>
        <begin position="1"/>
        <end position="14"/>
    </location>
</feature>
<comment type="caution">
    <text evidence="2">The sequence shown here is derived from an EMBL/GenBank/DDBJ whole genome shotgun (WGS) entry which is preliminary data.</text>
</comment>
<evidence type="ECO:0000313" key="3">
    <source>
        <dbReference type="Proteomes" id="UP001177744"/>
    </source>
</evidence>
<dbReference type="AlphaFoldDB" id="A0AA40I936"/>
<gene>
    <name evidence="2" type="ORF">QTO34_014048</name>
</gene>
<organism evidence="2 3">
    <name type="scientific">Cnephaeus nilssonii</name>
    <name type="common">Northern bat</name>
    <name type="synonym">Eptesicus nilssonii</name>
    <dbReference type="NCBI Taxonomy" id="3371016"/>
    <lineage>
        <taxon>Eukaryota</taxon>
        <taxon>Metazoa</taxon>
        <taxon>Chordata</taxon>
        <taxon>Craniata</taxon>
        <taxon>Vertebrata</taxon>
        <taxon>Euteleostomi</taxon>
        <taxon>Mammalia</taxon>
        <taxon>Eutheria</taxon>
        <taxon>Laurasiatheria</taxon>
        <taxon>Chiroptera</taxon>
        <taxon>Yangochiroptera</taxon>
        <taxon>Vespertilionidae</taxon>
        <taxon>Cnephaeus</taxon>
    </lineage>
</organism>
<keyword evidence="3" id="KW-1185">Reference proteome</keyword>
<reference evidence="2" key="1">
    <citation type="submission" date="2023-06" db="EMBL/GenBank/DDBJ databases">
        <title>Reference genome for the Northern bat (Eptesicus nilssonii), a most northern bat species.</title>
        <authorList>
            <person name="Laine V.N."/>
            <person name="Pulliainen A.T."/>
            <person name="Lilley T.M."/>
        </authorList>
    </citation>
    <scope>NUCLEOTIDE SEQUENCE</scope>
    <source>
        <strain evidence="2">BLF_Eptnil</strain>
        <tissue evidence="2">Kidney</tissue>
    </source>
</reference>
<evidence type="ECO:0000256" key="1">
    <source>
        <dbReference type="SAM" id="MobiDB-lite"/>
    </source>
</evidence>
<feature type="region of interest" description="Disordered" evidence="1">
    <location>
        <begin position="1"/>
        <end position="21"/>
    </location>
</feature>
<sequence length="68" mass="7571">MSAERHLMSAERRPTSSLLSPDWPRPALQLACDSEDRLQSAVLCGPRYPQTCHLRSACPGTVLQPPQR</sequence>
<accession>A0AA40I936</accession>
<dbReference type="EMBL" id="JAULJE010000003">
    <property type="protein sequence ID" value="KAK1345337.1"/>
    <property type="molecule type" value="Genomic_DNA"/>
</dbReference>
<protein>
    <submittedName>
        <fullName evidence="2">Uncharacterized protein</fullName>
    </submittedName>
</protein>
<name>A0AA40I936_CNENI</name>
<evidence type="ECO:0000313" key="2">
    <source>
        <dbReference type="EMBL" id="KAK1345337.1"/>
    </source>
</evidence>
<proteinExistence type="predicted"/>